<feature type="domain" description="Methyltransferase type 11" evidence="1">
    <location>
        <begin position="124"/>
        <end position="219"/>
    </location>
</feature>
<dbReference type="SUPFAM" id="SSF53335">
    <property type="entry name" value="S-adenosyl-L-methionine-dependent methyltransferases"/>
    <property type="match status" value="1"/>
</dbReference>
<dbReference type="InterPro" id="IPR052356">
    <property type="entry name" value="Thiol_S-MT"/>
</dbReference>
<comment type="caution">
    <text evidence="2">The sequence shown here is derived from an EMBL/GenBank/DDBJ whole genome shotgun (WGS) entry which is preliminary data.</text>
</comment>
<dbReference type="PANTHER" id="PTHR45036">
    <property type="entry name" value="METHYLTRANSFERASE LIKE 7B"/>
    <property type="match status" value="1"/>
</dbReference>
<dbReference type="InterPro" id="IPR029063">
    <property type="entry name" value="SAM-dependent_MTases_sf"/>
</dbReference>
<proteinExistence type="predicted"/>
<dbReference type="Proteomes" id="UP000648663">
    <property type="component" value="Unassembled WGS sequence"/>
</dbReference>
<dbReference type="Pfam" id="PF08241">
    <property type="entry name" value="Methyltransf_11"/>
    <property type="match status" value="1"/>
</dbReference>
<accession>A0ABQ2G6R7</accession>
<dbReference type="Gene3D" id="3.40.50.150">
    <property type="entry name" value="Vaccinia Virus protein VP39"/>
    <property type="match status" value="1"/>
</dbReference>
<gene>
    <name evidence="2" type="ORF">GCM10011589_38230</name>
</gene>
<evidence type="ECO:0000259" key="1">
    <source>
        <dbReference type="Pfam" id="PF08241"/>
    </source>
</evidence>
<dbReference type="InterPro" id="IPR013216">
    <property type="entry name" value="Methyltransf_11"/>
</dbReference>
<dbReference type="EMBL" id="BMMI01000007">
    <property type="protein sequence ID" value="GGL78515.1"/>
    <property type="molecule type" value="Genomic_DNA"/>
</dbReference>
<name>A0ABQ2G6R7_9ACTN</name>
<dbReference type="PANTHER" id="PTHR45036:SF1">
    <property type="entry name" value="METHYLTRANSFERASE LIKE 7A"/>
    <property type="match status" value="1"/>
</dbReference>
<protein>
    <recommendedName>
        <fullName evidence="1">Methyltransferase type 11 domain-containing protein</fullName>
    </recommendedName>
</protein>
<sequence>MGRERESSGRPAEARTSYDHQVLDRLGAHVQAFIRRLVVVFLATADARGEADCSSRAGPPGFVAVLDLPSRRAARHAGGVPPAPAAVHHPVFARVFGRLAAAGERSGLAELRGRVLADTAGRVLEVGAGSGSNFAHYPPAVTQVVAVEPEPYLRGLAEQAARRAPVPVDVVDGVAEALPAGEGEFDTVVSTLVLCSVADQPRALRELHRVLRPGGRLVFWEHVRAERPPLTIVQDALDRTVWPVLCGGCHVGRDTATAITAAGFTMERLERHRLPDTRIPLPMAPHVLGTARRAEPAR</sequence>
<evidence type="ECO:0000313" key="2">
    <source>
        <dbReference type="EMBL" id="GGL78515.1"/>
    </source>
</evidence>
<evidence type="ECO:0000313" key="3">
    <source>
        <dbReference type="Proteomes" id="UP000648663"/>
    </source>
</evidence>
<keyword evidence="3" id="KW-1185">Reference proteome</keyword>
<dbReference type="CDD" id="cd02440">
    <property type="entry name" value="AdoMet_MTases"/>
    <property type="match status" value="1"/>
</dbReference>
<reference evidence="3" key="1">
    <citation type="journal article" date="2019" name="Int. J. Syst. Evol. Microbiol.">
        <title>The Global Catalogue of Microorganisms (GCM) 10K type strain sequencing project: providing services to taxonomists for standard genome sequencing and annotation.</title>
        <authorList>
            <consortium name="The Broad Institute Genomics Platform"/>
            <consortium name="The Broad Institute Genome Sequencing Center for Infectious Disease"/>
            <person name="Wu L."/>
            <person name="Ma J."/>
        </authorList>
    </citation>
    <scope>NUCLEOTIDE SEQUENCE [LARGE SCALE GENOMIC DNA]</scope>
    <source>
        <strain evidence="3">CGMCC 4.5581</strain>
    </source>
</reference>
<organism evidence="2 3">
    <name type="scientific">Modestobacter marinus</name>
    <dbReference type="NCBI Taxonomy" id="477641"/>
    <lineage>
        <taxon>Bacteria</taxon>
        <taxon>Bacillati</taxon>
        <taxon>Actinomycetota</taxon>
        <taxon>Actinomycetes</taxon>
        <taxon>Geodermatophilales</taxon>
        <taxon>Geodermatophilaceae</taxon>
        <taxon>Modestobacter</taxon>
    </lineage>
</organism>